<reference evidence="2 3" key="1">
    <citation type="submission" date="2018-08" db="EMBL/GenBank/DDBJ databases">
        <title>A genome reference for cultivated species of the human gut microbiota.</title>
        <authorList>
            <person name="Zou Y."/>
            <person name="Xue W."/>
            <person name="Luo G."/>
        </authorList>
    </citation>
    <scope>NUCLEOTIDE SEQUENCE [LARGE SCALE GENOMIC DNA]</scope>
    <source>
        <strain evidence="2 3">AM40-30BH</strain>
    </source>
</reference>
<comment type="caution">
    <text evidence="2">The sequence shown here is derived from an EMBL/GenBank/DDBJ whole genome shotgun (WGS) entry which is preliminary data.</text>
</comment>
<evidence type="ECO:0000313" key="2">
    <source>
        <dbReference type="EMBL" id="RHB37054.1"/>
    </source>
</evidence>
<sequence length="288" mass="32893">MKKSICIWILLICNVTWVEAQMVSVVQRITVEKKVPAFYPVFNSDGSELLYTSENYKGLYLYKLNNKTSLMITDAEGAGYSPDFSQNNDKIYYRSVERENMHRQNTLMCYDRQLLQSKNCMNSPVRLQSELNKVRMGLEFKGKESINAYTEKLQLIVERNGDRKVLEPLSKGSRYLWGSLSPDKTKILFTATGKGTYICDLNGKILSEIGYLNAPVWYDDHKIVGMADKDNGDYITESSVVMVSADGKQRQVLSLFTEIAMYPTTNWKSGKIAYNTLEGEIIVLELKK</sequence>
<proteinExistence type="predicted"/>
<dbReference type="InterPro" id="IPR011042">
    <property type="entry name" value="6-blade_b-propeller_TolB-like"/>
</dbReference>
<evidence type="ECO:0008006" key="4">
    <source>
        <dbReference type="Google" id="ProtNLM"/>
    </source>
</evidence>
<protein>
    <recommendedName>
        <fullName evidence="4">S9 family peptidase</fullName>
    </recommendedName>
</protein>
<dbReference type="RefSeq" id="WP_002558933.1">
    <property type="nucleotide sequence ID" value="NZ_CABJFV010000003.1"/>
</dbReference>
<keyword evidence="1" id="KW-0732">Signal</keyword>
<feature type="chain" id="PRO_5019147933" description="S9 family peptidase" evidence="1">
    <location>
        <begin position="21"/>
        <end position="288"/>
    </location>
</feature>
<evidence type="ECO:0000256" key="1">
    <source>
        <dbReference type="SAM" id="SignalP"/>
    </source>
</evidence>
<dbReference type="EMBL" id="QSGO01000003">
    <property type="protein sequence ID" value="RHB37054.1"/>
    <property type="molecule type" value="Genomic_DNA"/>
</dbReference>
<name>A0A413VU70_9BACE</name>
<dbReference type="Gene3D" id="2.120.10.30">
    <property type="entry name" value="TolB, C-terminal domain"/>
    <property type="match status" value="1"/>
</dbReference>
<dbReference type="Proteomes" id="UP000284379">
    <property type="component" value="Unassembled WGS sequence"/>
</dbReference>
<evidence type="ECO:0000313" key="3">
    <source>
        <dbReference type="Proteomes" id="UP000284379"/>
    </source>
</evidence>
<gene>
    <name evidence="2" type="ORF">DW888_05760</name>
</gene>
<dbReference type="GeneID" id="69504758"/>
<dbReference type="PANTHER" id="PTHR36842">
    <property type="entry name" value="PROTEIN TOLB HOMOLOG"/>
    <property type="match status" value="1"/>
</dbReference>
<feature type="signal peptide" evidence="1">
    <location>
        <begin position="1"/>
        <end position="20"/>
    </location>
</feature>
<accession>A0A413VU70</accession>
<dbReference type="SUPFAM" id="SSF69304">
    <property type="entry name" value="Tricorn protease N-terminal domain"/>
    <property type="match status" value="1"/>
</dbReference>
<dbReference type="AlphaFoldDB" id="A0A413VU70"/>
<organism evidence="2 3">
    <name type="scientific">Bacteroides nordii</name>
    <dbReference type="NCBI Taxonomy" id="291645"/>
    <lineage>
        <taxon>Bacteria</taxon>
        <taxon>Pseudomonadati</taxon>
        <taxon>Bacteroidota</taxon>
        <taxon>Bacteroidia</taxon>
        <taxon>Bacteroidales</taxon>
        <taxon>Bacteroidaceae</taxon>
        <taxon>Bacteroides</taxon>
    </lineage>
</organism>